<feature type="compositionally biased region" description="Polar residues" evidence="3">
    <location>
        <begin position="318"/>
        <end position="328"/>
    </location>
</feature>
<evidence type="ECO:0000313" key="6">
    <source>
        <dbReference type="Proteomes" id="UP001150538"/>
    </source>
</evidence>
<gene>
    <name evidence="5" type="ORF">H4219_003468</name>
</gene>
<comment type="caution">
    <text evidence="5">The sequence shown here is derived from an EMBL/GenBank/DDBJ whole genome shotgun (WGS) entry which is preliminary data.</text>
</comment>
<evidence type="ECO:0000256" key="1">
    <source>
        <dbReference type="ARBA" id="ARBA00022737"/>
    </source>
</evidence>
<feature type="compositionally biased region" description="Gly residues" evidence="3">
    <location>
        <begin position="425"/>
        <end position="449"/>
    </location>
</feature>
<evidence type="ECO:0000259" key="4">
    <source>
        <dbReference type="SMART" id="SM00322"/>
    </source>
</evidence>
<feature type="compositionally biased region" description="Basic and acidic residues" evidence="3">
    <location>
        <begin position="554"/>
        <end position="572"/>
    </location>
</feature>
<feature type="region of interest" description="Disordered" evidence="3">
    <location>
        <begin position="313"/>
        <end position="350"/>
    </location>
</feature>
<feature type="domain" description="K Homology" evidence="4">
    <location>
        <begin position="346"/>
        <end position="416"/>
    </location>
</feature>
<dbReference type="SMART" id="SM00322">
    <property type="entry name" value="KH"/>
    <property type="match status" value="3"/>
</dbReference>
<dbReference type="Pfam" id="PF00013">
    <property type="entry name" value="KH_1"/>
    <property type="match status" value="3"/>
</dbReference>
<feature type="compositionally biased region" description="Basic and acidic residues" evidence="3">
    <location>
        <begin position="87"/>
        <end position="110"/>
    </location>
</feature>
<feature type="domain" description="K Homology" evidence="4">
    <location>
        <begin position="123"/>
        <end position="194"/>
    </location>
</feature>
<feature type="region of interest" description="Disordered" evidence="3">
    <location>
        <begin position="541"/>
        <end position="594"/>
    </location>
</feature>
<evidence type="ECO:0000256" key="3">
    <source>
        <dbReference type="SAM" id="MobiDB-lite"/>
    </source>
</evidence>
<accession>A0A9W7ZVE5</accession>
<proteinExistence type="predicted"/>
<dbReference type="PANTHER" id="PTHR10288">
    <property type="entry name" value="KH DOMAIN CONTAINING RNA BINDING PROTEIN"/>
    <property type="match status" value="1"/>
</dbReference>
<keyword evidence="6" id="KW-1185">Reference proteome</keyword>
<protein>
    <recommendedName>
        <fullName evidence="4">K Homology domain-containing protein</fullName>
    </recommendedName>
</protein>
<feature type="region of interest" description="Disordered" evidence="3">
    <location>
        <begin position="194"/>
        <end position="230"/>
    </location>
</feature>
<dbReference type="Gene3D" id="3.30.1370.10">
    <property type="entry name" value="K Homology domain, type 1"/>
    <property type="match status" value="3"/>
</dbReference>
<dbReference type="OrthoDB" id="5204190at2759"/>
<keyword evidence="2" id="KW-0694">RNA-binding</keyword>
<dbReference type="InterPro" id="IPR004087">
    <property type="entry name" value="KH_dom"/>
</dbReference>
<feature type="region of interest" description="Disordered" evidence="3">
    <location>
        <begin position="626"/>
        <end position="666"/>
    </location>
</feature>
<dbReference type="CDD" id="cd00105">
    <property type="entry name" value="KH-I"/>
    <property type="match status" value="2"/>
</dbReference>
<dbReference type="Proteomes" id="UP001150538">
    <property type="component" value="Unassembled WGS sequence"/>
</dbReference>
<feature type="domain" description="K Homology" evidence="4">
    <location>
        <begin position="239"/>
        <end position="312"/>
    </location>
</feature>
<organism evidence="5 6">
    <name type="scientific">Mycoemilia scoparia</name>
    <dbReference type="NCBI Taxonomy" id="417184"/>
    <lineage>
        <taxon>Eukaryota</taxon>
        <taxon>Fungi</taxon>
        <taxon>Fungi incertae sedis</taxon>
        <taxon>Zoopagomycota</taxon>
        <taxon>Kickxellomycotina</taxon>
        <taxon>Kickxellomycetes</taxon>
        <taxon>Kickxellales</taxon>
        <taxon>Kickxellaceae</taxon>
        <taxon>Mycoemilia</taxon>
    </lineage>
</organism>
<dbReference type="PROSITE" id="PS50084">
    <property type="entry name" value="KH_TYPE_1"/>
    <property type="match status" value="3"/>
</dbReference>
<dbReference type="InterPro" id="IPR004088">
    <property type="entry name" value="KH_dom_type_1"/>
</dbReference>
<name>A0A9W7ZVE5_9FUNG</name>
<sequence>MSDDYNAVPPPDSMKSNSAVNFNDALSKARAIAAKLGAQTGGVTVPPKTEPTTDTTGRQGVKRSLEENAHEEKKRFDSQDSYGGDGYQRDSKRHTGDSGRYRHGVGHDSRPYGSPSHGYGDQNQDKVEMRIPASLVGLFIGRSGEHLKQLQRTYSVRIQVIQDVPPSEPDRPVTIEGNAGDVESAKQAVLEFVSSNMSNQREPSRGSSSGGGGGGGMGGGSGYQSHHGSTTALSSAGEAYEKLSMQIPNSKVGLIIGRRGDNIRILQTMSGAKINITPDHSYDPNSPNRPVDIVGTRETVQKAEALIKEVIDTETFPPKSTEQYQANTGYGGPRPPQQYGGQQRSGGQTETMEIPQTAVGFIIGRGGETIRQIKAESRCSIHINQDLPPGEPRVVNITGAPEGIAHAKGMIEAKLSEASHNSNSVGGGGGGGGRGGYGGSRGYNQGSGYGTPRSGAGPTSPMGSAQGGYTGTPGGSYDPYQAAYGAYAQQSYGYPYPGQGQNPTDPNSAASTEQAWAAYYAQMGYPGYSAATTTAAAGQAPAATGTQEAGQGAKVDKNDADPKPADISDKNQDSTNGGGAATTGAQQQSSGQWTNKQAAEYYAYYATTNPEYAQYAQYYQQLAATDPDGVVSTGGGQEASSSSSTGADAQQASTESADKPAKKEEN</sequence>
<reference evidence="5" key="1">
    <citation type="submission" date="2022-07" db="EMBL/GenBank/DDBJ databases">
        <title>Phylogenomic reconstructions and comparative analyses of Kickxellomycotina fungi.</title>
        <authorList>
            <person name="Reynolds N.K."/>
            <person name="Stajich J.E."/>
            <person name="Barry K."/>
            <person name="Grigoriev I.V."/>
            <person name="Crous P."/>
            <person name="Smith M.E."/>
        </authorList>
    </citation>
    <scope>NUCLEOTIDE SEQUENCE</scope>
    <source>
        <strain evidence="5">NBRC 100468</strain>
    </source>
</reference>
<feature type="compositionally biased region" description="Polar residues" evidence="3">
    <location>
        <begin position="638"/>
        <end position="655"/>
    </location>
</feature>
<dbReference type="InterPro" id="IPR036612">
    <property type="entry name" value="KH_dom_type_1_sf"/>
</dbReference>
<feature type="compositionally biased region" description="Basic and acidic residues" evidence="3">
    <location>
        <begin position="656"/>
        <end position="666"/>
    </location>
</feature>
<feature type="region of interest" description="Disordered" evidence="3">
    <location>
        <begin position="418"/>
        <end position="470"/>
    </location>
</feature>
<dbReference type="EMBL" id="JANBPU010000085">
    <property type="protein sequence ID" value="KAJ1916944.1"/>
    <property type="molecule type" value="Genomic_DNA"/>
</dbReference>
<feature type="region of interest" description="Disordered" evidence="3">
    <location>
        <begin position="36"/>
        <end position="123"/>
    </location>
</feature>
<evidence type="ECO:0000313" key="5">
    <source>
        <dbReference type="EMBL" id="KAJ1916944.1"/>
    </source>
</evidence>
<feature type="compositionally biased region" description="Basic and acidic residues" evidence="3">
    <location>
        <begin position="63"/>
        <end position="78"/>
    </location>
</feature>
<dbReference type="SUPFAM" id="SSF54791">
    <property type="entry name" value="Eukaryotic type KH-domain (KH-domain type I)"/>
    <property type="match status" value="3"/>
</dbReference>
<dbReference type="GO" id="GO:0003723">
    <property type="term" value="F:RNA binding"/>
    <property type="evidence" value="ECO:0007669"/>
    <property type="project" value="UniProtKB-UniRule"/>
</dbReference>
<feature type="compositionally biased region" description="Gly residues" evidence="3">
    <location>
        <begin position="208"/>
        <end position="222"/>
    </location>
</feature>
<dbReference type="AlphaFoldDB" id="A0A9W7ZVE5"/>
<keyword evidence="1" id="KW-0677">Repeat</keyword>
<feature type="compositionally biased region" description="Low complexity" evidence="3">
    <location>
        <begin position="541"/>
        <end position="553"/>
    </location>
</feature>
<feature type="compositionally biased region" description="Low complexity" evidence="3">
    <location>
        <begin position="337"/>
        <end position="348"/>
    </location>
</feature>
<feature type="compositionally biased region" description="Low complexity" evidence="3">
    <location>
        <begin position="582"/>
        <end position="594"/>
    </location>
</feature>
<evidence type="ECO:0000256" key="2">
    <source>
        <dbReference type="PROSITE-ProRule" id="PRU00117"/>
    </source>
</evidence>